<proteinExistence type="predicted"/>
<dbReference type="GeneID" id="141448170"/>
<dbReference type="AlphaFoldDB" id="T1HN10"/>
<dbReference type="STRING" id="13249.T1HN10"/>
<dbReference type="VEuPathDB" id="VectorBase:RPRC005434"/>
<dbReference type="InterPro" id="IPR029071">
    <property type="entry name" value="Ubiquitin-like_domsf"/>
</dbReference>
<dbReference type="CDD" id="cd01763">
    <property type="entry name" value="Ubl_SUMO_like"/>
    <property type="match status" value="1"/>
</dbReference>
<reference evidence="4" key="1">
    <citation type="submission" date="2015-05" db="UniProtKB">
        <authorList>
            <consortium name="EnsemblMetazoa"/>
        </authorList>
    </citation>
    <scope>IDENTIFICATION</scope>
</reference>
<organism evidence="4 5">
    <name type="scientific">Rhodnius prolixus</name>
    <name type="common">Triatomid bug</name>
    <dbReference type="NCBI Taxonomy" id="13249"/>
    <lineage>
        <taxon>Eukaryota</taxon>
        <taxon>Metazoa</taxon>
        <taxon>Ecdysozoa</taxon>
        <taxon>Arthropoda</taxon>
        <taxon>Hexapoda</taxon>
        <taxon>Insecta</taxon>
        <taxon>Pterygota</taxon>
        <taxon>Neoptera</taxon>
        <taxon>Paraneoptera</taxon>
        <taxon>Hemiptera</taxon>
        <taxon>Heteroptera</taxon>
        <taxon>Panheteroptera</taxon>
        <taxon>Cimicomorpha</taxon>
        <taxon>Reduviidae</taxon>
        <taxon>Triatominae</taxon>
        <taxon>Rhodnius</taxon>
    </lineage>
</organism>
<protein>
    <submittedName>
        <fullName evidence="4">Rad60-SLD domain-containing protein</fullName>
    </submittedName>
</protein>
<keyword evidence="5" id="KW-1185">Reference proteome</keyword>
<dbReference type="Pfam" id="PF11976">
    <property type="entry name" value="Rad60-SLD"/>
    <property type="match status" value="1"/>
</dbReference>
<dbReference type="PANTHER" id="PTHR47187">
    <property type="entry name" value="NFATC2-INTERACTING PROTEIN"/>
    <property type="match status" value="1"/>
</dbReference>
<evidence type="ECO:0000313" key="4">
    <source>
        <dbReference type="EnsemblMetazoa" id="RPRC005434-PA"/>
    </source>
</evidence>
<evidence type="ECO:0000256" key="2">
    <source>
        <dbReference type="ARBA" id="ARBA00023242"/>
    </source>
</evidence>
<comment type="subcellular location">
    <subcellularLocation>
        <location evidence="1">Nucleus</location>
    </subcellularLocation>
</comment>
<dbReference type="GO" id="GO:0045944">
    <property type="term" value="P:positive regulation of transcription by RNA polymerase II"/>
    <property type="evidence" value="ECO:0007669"/>
    <property type="project" value="TreeGrafter"/>
</dbReference>
<dbReference type="EnsemblMetazoa" id="RPRC005434-RA">
    <property type="protein sequence ID" value="RPRC005434-PA"/>
    <property type="gene ID" value="RPRC005434"/>
</dbReference>
<evidence type="ECO:0000313" key="5">
    <source>
        <dbReference type="Proteomes" id="UP000015103"/>
    </source>
</evidence>
<dbReference type="EMBL" id="ACPB03015113">
    <property type="status" value="NOT_ANNOTATED_CDS"/>
    <property type="molecule type" value="Genomic_DNA"/>
</dbReference>
<dbReference type="Proteomes" id="UP000015103">
    <property type="component" value="Unassembled WGS sequence"/>
</dbReference>
<dbReference type="InterPro" id="IPR022617">
    <property type="entry name" value="Rad60/SUMO-like_dom"/>
</dbReference>
<keyword evidence="2" id="KW-0539">Nucleus</keyword>
<dbReference type="HOGENOM" id="CLU_1176716_0_0_1"/>
<accession>T1HN10</accession>
<sequence>MDDDFEFVRVTRSRTAGKRTVHQNSKPIETYTIDDDEDVEEKKIEKRKVTIDGWLDLTLEDDSDDEESLEEVKAIWFNDTSKIERFSLKRTEPLLPIFEHFAKVNNVDVDKIVIQTNSYKLIHKYDSIETLDFKVTNFFIVSMLTSESKQQKSIKQPNDENFVEVKCLFKDEKRPLLCSIHRNQPFSFVAEQCATKIACDFEKIKLFFDGDQLSFKETPSSLQFEGGECIDVHIAH</sequence>
<dbReference type="Gene3D" id="3.10.20.90">
    <property type="entry name" value="Phosphatidylinositol 3-kinase Catalytic Subunit, Chain A, domain 1"/>
    <property type="match status" value="2"/>
</dbReference>
<dbReference type="InParanoid" id="T1HN10"/>
<evidence type="ECO:0000256" key="1">
    <source>
        <dbReference type="ARBA" id="ARBA00004123"/>
    </source>
</evidence>
<feature type="domain" description="Rad60/SUMO-like" evidence="3">
    <location>
        <begin position="169"/>
        <end position="234"/>
    </location>
</feature>
<dbReference type="RefSeq" id="XP_073972410.1">
    <property type="nucleotide sequence ID" value="XM_074116309.1"/>
</dbReference>
<dbReference type="InterPro" id="IPR052324">
    <property type="entry name" value="NFATC2-Int_DNA_Repair"/>
</dbReference>
<dbReference type="OMA" id="CATKIAC"/>
<dbReference type="GO" id="GO:0005634">
    <property type="term" value="C:nucleus"/>
    <property type="evidence" value="ECO:0007669"/>
    <property type="project" value="UniProtKB-SubCell"/>
</dbReference>
<evidence type="ECO:0000259" key="3">
    <source>
        <dbReference type="Pfam" id="PF11976"/>
    </source>
</evidence>
<dbReference type="SUPFAM" id="SSF54236">
    <property type="entry name" value="Ubiquitin-like"/>
    <property type="match status" value="1"/>
</dbReference>
<name>T1HN10_RHOPR</name>
<dbReference type="PANTHER" id="PTHR47187:SF1">
    <property type="entry name" value="NFATC2-INTERACTING PROTEIN"/>
    <property type="match status" value="1"/>
</dbReference>